<protein>
    <recommendedName>
        <fullName evidence="6">Outer membrane protein</fullName>
    </recommendedName>
</protein>
<evidence type="ECO:0000256" key="1">
    <source>
        <dbReference type="ARBA" id="ARBA00004370"/>
    </source>
</evidence>
<sequence length="204" mass="21706">MTTDTAAELSDPKADELETDDLVVEELIEDDAEPAEQDQPRHRSISWTRVLTFGVLPALALVLALGAGFLKWQDGAARSAQAAGTESVRAAGESTVAILSYRPDTVDTELPAAADRLTGEFRDQYTQLIDDVVIPGAKQQVISAVATVPAAASVSASPRHAVVLVLVDQTTTIGTGPPTKSTSSVRVTLDKVENRWLISQFEPV</sequence>
<keyword evidence="5" id="KW-1185">Reference proteome</keyword>
<evidence type="ECO:0008006" key="6">
    <source>
        <dbReference type="Google" id="ProtNLM"/>
    </source>
</evidence>
<dbReference type="PANTHER" id="PTHR37042">
    <property type="entry name" value="OUTER MEMBRANE PROTEIN RV1973"/>
    <property type="match status" value="1"/>
</dbReference>
<comment type="subcellular location">
    <subcellularLocation>
        <location evidence="1">Membrane</location>
    </subcellularLocation>
</comment>
<accession>A0ABW9LAY2</accession>
<evidence type="ECO:0000313" key="4">
    <source>
        <dbReference type="EMBL" id="MFN6545129.1"/>
    </source>
</evidence>
<dbReference type="EMBL" id="JBKBDD010000006">
    <property type="protein sequence ID" value="MFN6545129.1"/>
    <property type="molecule type" value="Genomic_DNA"/>
</dbReference>
<keyword evidence="2 3" id="KW-0472">Membrane</keyword>
<evidence type="ECO:0000313" key="5">
    <source>
        <dbReference type="Proteomes" id="UP001635816"/>
    </source>
</evidence>
<organism evidence="4 5">
    <name type="scientific">Mycolicibacterium nivoides</name>
    <dbReference type="NCBI Taxonomy" id="2487344"/>
    <lineage>
        <taxon>Bacteria</taxon>
        <taxon>Bacillati</taxon>
        <taxon>Actinomycetota</taxon>
        <taxon>Actinomycetes</taxon>
        <taxon>Mycobacteriales</taxon>
        <taxon>Mycobacteriaceae</taxon>
        <taxon>Mycolicibacterium</taxon>
    </lineage>
</organism>
<proteinExistence type="predicted"/>
<keyword evidence="3" id="KW-1133">Transmembrane helix</keyword>
<comment type="caution">
    <text evidence="4">The sequence shown here is derived from an EMBL/GenBank/DDBJ whole genome shotgun (WGS) entry which is preliminary data.</text>
</comment>
<dbReference type="Proteomes" id="UP001635816">
    <property type="component" value="Unassembled WGS sequence"/>
</dbReference>
<gene>
    <name evidence="4" type="ORF">ACK4CT_18240</name>
</gene>
<name>A0ABW9LAY2_9MYCO</name>
<evidence type="ECO:0000256" key="3">
    <source>
        <dbReference type="SAM" id="Phobius"/>
    </source>
</evidence>
<feature type="transmembrane region" description="Helical" evidence="3">
    <location>
        <begin position="50"/>
        <end position="70"/>
    </location>
</feature>
<dbReference type="PANTHER" id="PTHR37042:SF4">
    <property type="entry name" value="OUTER MEMBRANE PROTEIN RV1973"/>
    <property type="match status" value="1"/>
</dbReference>
<keyword evidence="3" id="KW-0812">Transmembrane</keyword>
<evidence type="ECO:0000256" key="2">
    <source>
        <dbReference type="ARBA" id="ARBA00023136"/>
    </source>
</evidence>
<dbReference type="RefSeq" id="WP_409543937.1">
    <property type="nucleotide sequence ID" value="NZ_JBKBDD010000006.1"/>
</dbReference>
<reference evidence="4 5" key="1">
    <citation type="submission" date="2024-12" db="EMBL/GenBank/DDBJ databases">
        <title>The coexistence of Mycolicibacterium septicum and Mycolicibacterium nivoides in clinical samples.</title>
        <authorList>
            <person name="Wang C."/>
            <person name="Feng Y."/>
            <person name="Zong Z."/>
        </authorList>
    </citation>
    <scope>NUCLEOTIDE SEQUENCE [LARGE SCALE GENOMIC DNA]</scope>
    <source>
        <strain evidence="4 5">120309</strain>
    </source>
</reference>